<evidence type="ECO:0000256" key="1">
    <source>
        <dbReference type="ARBA" id="ARBA00009600"/>
    </source>
</evidence>
<dbReference type="PANTHER" id="PTHR30327">
    <property type="entry name" value="UNCHARACTERIZED PROTEIN YQGE"/>
    <property type="match status" value="1"/>
</dbReference>
<dbReference type="HAMAP" id="MF_00758">
    <property type="entry name" value="UPF0301"/>
    <property type="match status" value="1"/>
</dbReference>
<evidence type="ECO:0000256" key="2">
    <source>
        <dbReference type="HAMAP-Rule" id="MF_00758"/>
    </source>
</evidence>
<dbReference type="InterPro" id="IPR003774">
    <property type="entry name" value="AlgH-like"/>
</dbReference>
<dbReference type="Gene3D" id="3.40.1740.10">
    <property type="entry name" value="VC0467-like"/>
    <property type="match status" value="1"/>
</dbReference>
<name>A0A7Z0HXM3_9RHOB</name>
<reference evidence="3 4" key="1">
    <citation type="journal article" date="2000" name="Arch. Microbiol.">
        <title>Rhodobaca bogoriensis gen. nov. and sp. nov., an alkaliphilic purple nonsulfur bacterium from African Rift Valley soda lakes.</title>
        <authorList>
            <person name="Milford A.D."/>
            <person name="Achenbach L.A."/>
            <person name="Jung D.O."/>
            <person name="Madigan M.T."/>
        </authorList>
    </citation>
    <scope>NUCLEOTIDE SEQUENCE [LARGE SCALE GENOMIC DNA]</scope>
    <source>
        <strain evidence="3 4">2376</strain>
    </source>
</reference>
<dbReference type="AlphaFoldDB" id="A0A7Z0HXM3"/>
<dbReference type="PANTHER" id="PTHR30327:SF1">
    <property type="entry name" value="UPF0301 PROTEIN YQGE"/>
    <property type="match status" value="1"/>
</dbReference>
<dbReference type="GO" id="GO:0005829">
    <property type="term" value="C:cytosol"/>
    <property type="evidence" value="ECO:0007669"/>
    <property type="project" value="TreeGrafter"/>
</dbReference>
<organism evidence="3 4">
    <name type="scientific">Rhabdonatronobacter sediminivivens</name>
    <dbReference type="NCBI Taxonomy" id="2743469"/>
    <lineage>
        <taxon>Bacteria</taxon>
        <taxon>Pseudomonadati</taxon>
        <taxon>Pseudomonadota</taxon>
        <taxon>Alphaproteobacteria</taxon>
        <taxon>Rhodobacterales</taxon>
        <taxon>Paracoccaceae</taxon>
        <taxon>Rhabdonatronobacter</taxon>
    </lineage>
</organism>
<dbReference type="Proteomes" id="UP000529417">
    <property type="component" value="Unassembled WGS sequence"/>
</dbReference>
<gene>
    <name evidence="3" type="ORF">HUK65_03475</name>
</gene>
<evidence type="ECO:0000313" key="3">
    <source>
        <dbReference type="EMBL" id="NYS24040.1"/>
    </source>
</evidence>
<accession>A0A7Z0HXM3</accession>
<evidence type="ECO:0000313" key="4">
    <source>
        <dbReference type="Proteomes" id="UP000529417"/>
    </source>
</evidence>
<protein>
    <recommendedName>
        <fullName evidence="2">UPF0301 protein HUK65_03475</fullName>
    </recommendedName>
</protein>
<dbReference type="EMBL" id="JACBXS010000005">
    <property type="protein sequence ID" value="NYS24040.1"/>
    <property type="molecule type" value="Genomic_DNA"/>
</dbReference>
<dbReference type="RefSeq" id="WP_179904743.1">
    <property type="nucleotide sequence ID" value="NZ_JACBXS010000005.1"/>
</dbReference>
<dbReference type="NCBIfam" id="NF001268">
    <property type="entry name" value="PRK00228.1-4"/>
    <property type="match status" value="1"/>
</dbReference>
<sequence>MTETTPPADAPLDLTGKLLVAMPGMEDMRFSRSVVCICAHSEDGAMGLILNKPLPDLRLPALLEHLDLLAENGNQHAPDAPVHFGGPVEHGRGFVLHSPDYSCGGATLRVTPDIAMTGTVDILQDMLHGRGPAQAHMMLGYAGWAPGQLEAEMLANGWLSVDATAALVFDTPPPAQWEAALRALGVDPVMLSGAAGRA</sequence>
<proteinExistence type="inferred from homology"/>
<dbReference type="Pfam" id="PF02622">
    <property type="entry name" value="DUF179"/>
    <property type="match status" value="1"/>
</dbReference>
<comment type="similarity">
    <text evidence="1 2">Belongs to the UPF0301 (AlgH) family.</text>
</comment>
<comment type="caution">
    <text evidence="3">The sequence shown here is derived from an EMBL/GenBank/DDBJ whole genome shotgun (WGS) entry which is preliminary data.</text>
</comment>
<keyword evidence="4" id="KW-1185">Reference proteome</keyword>
<dbReference type="SUPFAM" id="SSF143456">
    <property type="entry name" value="VC0467-like"/>
    <property type="match status" value="1"/>
</dbReference>